<accession>A0ABR4ASI7</accession>
<evidence type="ECO:0000313" key="1">
    <source>
        <dbReference type="EMBL" id="KAL2048658.1"/>
    </source>
</evidence>
<organism evidence="1 2">
    <name type="scientific">Stereocaulon virgatum</name>
    <dbReference type="NCBI Taxonomy" id="373712"/>
    <lineage>
        <taxon>Eukaryota</taxon>
        <taxon>Fungi</taxon>
        <taxon>Dikarya</taxon>
        <taxon>Ascomycota</taxon>
        <taxon>Pezizomycotina</taxon>
        <taxon>Lecanoromycetes</taxon>
        <taxon>OSLEUM clade</taxon>
        <taxon>Lecanoromycetidae</taxon>
        <taxon>Lecanorales</taxon>
        <taxon>Lecanorineae</taxon>
        <taxon>Stereocaulaceae</taxon>
        <taxon>Stereocaulon</taxon>
    </lineage>
</organism>
<evidence type="ECO:0000313" key="2">
    <source>
        <dbReference type="Proteomes" id="UP001590950"/>
    </source>
</evidence>
<reference evidence="1 2" key="1">
    <citation type="submission" date="2024-09" db="EMBL/GenBank/DDBJ databases">
        <title>Rethinking Asexuality: The Enigmatic Case of Functional Sexual Genes in Lepraria (Stereocaulaceae).</title>
        <authorList>
            <person name="Doellman M."/>
            <person name="Sun Y."/>
            <person name="Barcenas-Pena A."/>
            <person name="Lumbsch H.T."/>
            <person name="Grewe F."/>
        </authorList>
    </citation>
    <scope>NUCLEOTIDE SEQUENCE [LARGE SCALE GENOMIC DNA]</scope>
    <source>
        <strain evidence="1 2">Mercado 3170</strain>
    </source>
</reference>
<dbReference type="EMBL" id="JBEFKJ010000001">
    <property type="protein sequence ID" value="KAL2048658.1"/>
    <property type="molecule type" value="Genomic_DNA"/>
</dbReference>
<comment type="caution">
    <text evidence="1">The sequence shown here is derived from an EMBL/GenBank/DDBJ whole genome shotgun (WGS) entry which is preliminary data.</text>
</comment>
<gene>
    <name evidence="1" type="ORF">N7G274_000570</name>
</gene>
<name>A0ABR4ASI7_9LECA</name>
<proteinExistence type="predicted"/>
<sequence length="136" mass="15359">MTDKFVLPSISIEKLLHEFALTYKWDQNLLGQPGRPNKGVGPRNLWCYWIDHYLASIEFGIAAYLRDAKAFMSRPDFMQGSSNFARDYVNGEMTTGNATPTRMKFPRPHGPSVGKDRILYGIWAGLDKLGNKLGTC</sequence>
<dbReference type="Proteomes" id="UP001590950">
    <property type="component" value="Unassembled WGS sequence"/>
</dbReference>
<protein>
    <submittedName>
        <fullName evidence="1">Uncharacterized protein</fullName>
    </submittedName>
</protein>
<keyword evidence="2" id="KW-1185">Reference proteome</keyword>